<reference evidence="2 3" key="1">
    <citation type="submission" date="2024-03" db="EMBL/GenBank/DDBJ databases">
        <title>The Acrasis kona genome and developmental transcriptomes reveal deep origins of eukaryotic multicellular pathways.</title>
        <authorList>
            <person name="Sheikh S."/>
            <person name="Fu C.-J."/>
            <person name="Brown M.W."/>
            <person name="Baldauf S.L."/>
        </authorList>
    </citation>
    <scope>NUCLEOTIDE SEQUENCE [LARGE SCALE GENOMIC DNA]</scope>
    <source>
        <strain evidence="2 3">ATCC MYA-3509</strain>
    </source>
</reference>
<name>A0AAW2ZJR1_9EUKA</name>
<dbReference type="EMBL" id="JAOPGA020001491">
    <property type="protein sequence ID" value="KAL0488909.1"/>
    <property type="molecule type" value="Genomic_DNA"/>
</dbReference>
<feature type="chain" id="PRO_5043553964" evidence="1">
    <location>
        <begin position="28"/>
        <end position="99"/>
    </location>
</feature>
<evidence type="ECO:0000256" key="1">
    <source>
        <dbReference type="SAM" id="SignalP"/>
    </source>
</evidence>
<dbReference type="AlphaFoldDB" id="A0AAW2ZJR1"/>
<accession>A0AAW2ZJR1</accession>
<keyword evidence="1" id="KW-0732">Signal</keyword>
<comment type="caution">
    <text evidence="2">The sequence shown here is derived from an EMBL/GenBank/DDBJ whole genome shotgun (WGS) entry which is preliminary data.</text>
</comment>
<gene>
    <name evidence="2" type="ORF">AKO1_013508</name>
</gene>
<protein>
    <submittedName>
        <fullName evidence="2">Uncharacterized protein</fullName>
    </submittedName>
</protein>
<dbReference type="Proteomes" id="UP001431209">
    <property type="component" value="Unassembled WGS sequence"/>
</dbReference>
<proteinExistence type="predicted"/>
<feature type="non-terminal residue" evidence="2">
    <location>
        <position position="99"/>
    </location>
</feature>
<feature type="signal peptide" evidence="1">
    <location>
        <begin position="1"/>
        <end position="27"/>
    </location>
</feature>
<evidence type="ECO:0000313" key="3">
    <source>
        <dbReference type="Proteomes" id="UP001431209"/>
    </source>
</evidence>
<sequence>MSSVNTHTRPILGAILLALCILPFVNSYNRCRAGRYFDPNSGKGMRDVIKINATNFEYFSAAHHARSDYVILGGTQDGYAHAELSPKPPKQYMRWTGIK</sequence>
<evidence type="ECO:0000313" key="2">
    <source>
        <dbReference type="EMBL" id="KAL0488909.1"/>
    </source>
</evidence>
<keyword evidence="3" id="KW-1185">Reference proteome</keyword>
<organism evidence="2 3">
    <name type="scientific">Acrasis kona</name>
    <dbReference type="NCBI Taxonomy" id="1008807"/>
    <lineage>
        <taxon>Eukaryota</taxon>
        <taxon>Discoba</taxon>
        <taxon>Heterolobosea</taxon>
        <taxon>Tetramitia</taxon>
        <taxon>Eutetramitia</taxon>
        <taxon>Acrasidae</taxon>
        <taxon>Acrasis</taxon>
    </lineage>
</organism>